<feature type="compositionally biased region" description="Low complexity" evidence="1">
    <location>
        <begin position="140"/>
        <end position="172"/>
    </location>
</feature>
<feature type="region of interest" description="Disordered" evidence="1">
    <location>
        <begin position="124"/>
        <end position="180"/>
    </location>
</feature>
<accession>A0AAV7UYT7</accession>
<proteinExistence type="predicted"/>
<name>A0AAV7UYT7_PLEWA</name>
<dbReference type="AlphaFoldDB" id="A0AAV7UYT7"/>
<evidence type="ECO:0000313" key="3">
    <source>
        <dbReference type="Proteomes" id="UP001066276"/>
    </source>
</evidence>
<keyword evidence="3" id="KW-1185">Reference proteome</keyword>
<gene>
    <name evidence="2" type="ORF">NDU88_002547</name>
</gene>
<evidence type="ECO:0000256" key="1">
    <source>
        <dbReference type="SAM" id="MobiDB-lite"/>
    </source>
</evidence>
<organism evidence="2 3">
    <name type="scientific">Pleurodeles waltl</name>
    <name type="common">Iberian ribbed newt</name>
    <dbReference type="NCBI Taxonomy" id="8319"/>
    <lineage>
        <taxon>Eukaryota</taxon>
        <taxon>Metazoa</taxon>
        <taxon>Chordata</taxon>
        <taxon>Craniata</taxon>
        <taxon>Vertebrata</taxon>
        <taxon>Euteleostomi</taxon>
        <taxon>Amphibia</taxon>
        <taxon>Batrachia</taxon>
        <taxon>Caudata</taxon>
        <taxon>Salamandroidea</taxon>
        <taxon>Salamandridae</taxon>
        <taxon>Pleurodelinae</taxon>
        <taxon>Pleurodeles</taxon>
    </lineage>
</organism>
<protein>
    <submittedName>
        <fullName evidence="2">Uncharacterized protein</fullName>
    </submittedName>
</protein>
<sequence>MKNLRRSPLNCSKIPPMLQMPERERSRVKMMRAWTCVKQNQRTLAMAGSEKNGITTVVETANTDSHISTLTATAVATNTAAVTANRQAEDNVPPTPLQPANPPGFLGGTNAIKSMAETVFGRETTHRSTLTEEPGRHGARAAGPADADVSAHIPGTSNTAATTTVSTAPSAPGRGGGKRE</sequence>
<dbReference type="EMBL" id="JANPWB010000004">
    <property type="protein sequence ID" value="KAJ1193245.1"/>
    <property type="molecule type" value="Genomic_DNA"/>
</dbReference>
<comment type="caution">
    <text evidence="2">The sequence shown here is derived from an EMBL/GenBank/DDBJ whole genome shotgun (WGS) entry which is preliminary data.</text>
</comment>
<reference evidence="2" key="1">
    <citation type="journal article" date="2022" name="bioRxiv">
        <title>Sequencing and chromosome-scale assembly of the giantPleurodeles waltlgenome.</title>
        <authorList>
            <person name="Brown T."/>
            <person name="Elewa A."/>
            <person name="Iarovenko S."/>
            <person name="Subramanian E."/>
            <person name="Araus A.J."/>
            <person name="Petzold A."/>
            <person name="Susuki M."/>
            <person name="Suzuki K.-i.T."/>
            <person name="Hayashi T."/>
            <person name="Toyoda A."/>
            <person name="Oliveira C."/>
            <person name="Osipova E."/>
            <person name="Leigh N.D."/>
            <person name="Simon A."/>
            <person name="Yun M.H."/>
        </authorList>
    </citation>
    <scope>NUCLEOTIDE SEQUENCE</scope>
    <source>
        <strain evidence="2">20211129_DDA</strain>
        <tissue evidence="2">Liver</tissue>
    </source>
</reference>
<evidence type="ECO:0000313" key="2">
    <source>
        <dbReference type="EMBL" id="KAJ1193245.1"/>
    </source>
</evidence>
<feature type="compositionally biased region" description="Basic and acidic residues" evidence="1">
    <location>
        <begin position="124"/>
        <end position="136"/>
    </location>
</feature>
<dbReference type="Proteomes" id="UP001066276">
    <property type="component" value="Chromosome 2_2"/>
</dbReference>